<dbReference type="PANTHER" id="PTHR39158">
    <property type="entry name" value="OS08G0560600 PROTEIN"/>
    <property type="match status" value="1"/>
</dbReference>
<dbReference type="Pfam" id="PF09350">
    <property type="entry name" value="DJC28_CD"/>
    <property type="match status" value="1"/>
</dbReference>
<proteinExistence type="predicted"/>
<feature type="domain" description="DnaJ homologue subfamily C member 28 conserved" evidence="2">
    <location>
        <begin position="10"/>
        <end position="75"/>
    </location>
</feature>
<dbReference type="InterPro" id="IPR018961">
    <property type="entry name" value="DnaJ_homolog_subfam-C_membr-28"/>
</dbReference>
<feature type="region of interest" description="Disordered" evidence="1">
    <location>
        <begin position="17"/>
        <end position="44"/>
    </location>
</feature>
<sequence length="112" mass="12628">MNRMKSFRNLIERQIQKAQAEGQLDNLPGAGKPLPDRSSEAGGDAAMNTAHRIMAQAGVLPEEFKIKKELDAARAEYPTLTDPEKRKAAMARLADLEMRYHMAQDARRSFMR</sequence>
<dbReference type="PANTHER" id="PTHR39158:SF1">
    <property type="entry name" value="DNAJ HOMOLOG SUBFAMILY C MEMBER 28"/>
    <property type="match status" value="1"/>
</dbReference>
<evidence type="ECO:0000256" key="1">
    <source>
        <dbReference type="SAM" id="MobiDB-lite"/>
    </source>
</evidence>
<dbReference type="AlphaFoldDB" id="A0A1Y5T3W1"/>
<keyword evidence="4" id="KW-1185">Reference proteome</keyword>
<evidence type="ECO:0000259" key="2">
    <source>
        <dbReference type="Pfam" id="PF09350"/>
    </source>
</evidence>
<protein>
    <recommendedName>
        <fullName evidence="2">DnaJ homologue subfamily C member 28 conserved domain-containing protein</fullName>
    </recommendedName>
</protein>
<dbReference type="InterPro" id="IPR052573">
    <property type="entry name" value="DnaJ_C_subfamily_28"/>
</dbReference>
<dbReference type="Proteomes" id="UP000193077">
    <property type="component" value="Unassembled WGS sequence"/>
</dbReference>
<evidence type="ECO:0000313" key="4">
    <source>
        <dbReference type="Proteomes" id="UP000193077"/>
    </source>
</evidence>
<reference evidence="3 4" key="1">
    <citation type="submission" date="2017-03" db="EMBL/GenBank/DDBJ databases">
        <authorList>
            <person name="Afonso C.L."/>
            <person name="Miller P.J."/>
            <person name="Scott M.A."/>
            <person name="Spackman E."/>
            <person name="Goraichik I."/>
            <person name="Dimitrov K.M."/>
            <person name="Suarez D.L."/>
            <person name="Swayne D.E."/>
        </authorList>
    </citation>
    <scope>NUCLEOTIDE SEQUENCE [LARGE SCALE GENOMIC DNA]</scope>
    <source>
        <strain evidence="3 4">CECT 7639</strain>
    </source>
</reference>
<name>A0A1Y5T3W1_9RHOB</name>
<evidence type="ECO:0000313" key="3">
    <source>
        <dbReference type="EMBL" id="SLN55156.1"/>
    </source>
</evidence>
<accession>A0A1Y5T3W1</accession>
<dbReference type="EMBL" id="FWFO01000002">
    <property type="protein sequence ID" value="SLN55156.1"/>
    <property type="molecule type" value="Genomic_DNA"/>
</dbReference>
<gene>
    <name evidence="3" type="ORF">TRL7639_02937</name>
</gene>
<organism evidence="3 4">
    <name type="scientific">Falsiruegeria litorea R37</name>
    <dbReference type="NCBI Taxonomy" id="1200284"/>
    <lineage>
        <taxon>Bacteria</taxon>
        <taxon>Pseudomonadati</taxon>
        <taxon>Pseudomonadota</taxon>
        <taxon>Alphaproteobacteria</taxon>
        <taxon>Rhodobacterales</taxon>
        <taxon>Roseobacteraceae</taxon>
        <taxon>Falsiruegeria</taxon>
    </lineage>
</organism>